<dbReference type="EMBL" id="CZBV01000011">
    <property type="protein sequence ID" value="CUQ91586.1"/>
    <property type="molecule type" value="Genomic_DNA"/>
</dbReference>
<gene>
    <name evidence="2" type="ORF">ERS852490_02962</name>
    <name evidence="3" type="ORF">ERS852492_02921</name>
</gene>
<proteinExistence type="predicted"/>
<evidence type="ECO:0000313" key="5">
    <source>
        <dbReference type="Proteomes" id="UP000095780"/>
    </source>
</evidence>
<evidence type="ECO:0000256" key="1">
    <source>
        <dbReference type="SAM" id="Phobius"/>
    </source>
</evidence>
<dbReference type="EMBL" id="CZBU01000008">
    <property type="protein sequence ID" value="CUQ79298.1"/>
    <property type="molecule type" value="Genomic_DNA"/>
</dbReference>
<protein>
    <submittedName>
        <fullName evidence="2">Virus attachment protein p12 family</fullName>
    </submittedName>
</protein>
<sequence>MLGTIIVGVILVIIVALIVRSMVHDKKNGKSFTCGGDCGKCKGHCH</sequence>
<name>A0A174Z518_9FIRM</name>
<dbReference type="Pfam" id="PF12669">
    <property type="entry name" value="FeoB_associated"/>
    <property type="match status" value="1"/>
</dbReference>
<accession>A0A174Z518</accession>
<evidence type="ECO:0000313" key="4">
    <source>
        <dbReference type="Proteomes" id="UP000095621"/>
    </source>
</evidence>
<reference evidence="4 5" key="1">
    <citation type="submission" date="2015-09" db="EMBL/GenBank/DDBJ databases">
        <authorList>
            <consortium name="Pathogen Informatics"/>
        </authorList>
    </citation>
    <scope>NUCLEOTIDE SEQUENCE [LARGE SCALE GENOMIC DNA]</scope>
    <source>
        <strain evidence="2 4">2789STDY5834875</strain>
        <strain evidence="3 5">2789STDY5834878</strain>
    </source>
</reference>
<dbReference type="Proteomes" id="UP000095780">
    <property type="component" value="Unassembled WGS sequence"/>
</dbReference>
<keyword evidence="1" id="KW-1133">Transmembrane helix</keyword>
<dbReference type="Proteomes" id="UP000095621">
    <property type="component" value="Unassembled WGS sequence"/>
</dbReference>
<keyword evidence="1" id="KW-0812">Transmembrane</keyword>
<organism evidence="2 4">
    <name type="scientific">Lachnospira eligens</name>
    <dbReference type="NCBI Taxonomy" id="39485"/>
    <lineage>
        <taxon>Bacteria</taxon>
        <taxon>Bacillati</taxon>
        <taxon>Bacillota</taxon>
        <taxon>Clostridia</taxon>
        <taxon>Lachnospirales</taxon>
        <taxon>Lachnospiraceae</taxon>
        <taxon>Lachnospira</taxon>
    </lineage>
</organism>
<keyword evidence="1" id="KW-0472">Membrane</keyword>
<evidence type="ECO:0000313" key="3">
    <source>
        <dbReference type="EMBL" id="CUQ91586.1"/>
    </source>
</evidence>
<dbReference type="AlphaFoldDB" id="A0A174Z518"/>
<feature type="transmembrane region" description="Helical" evidence="1">
    <location>
        <begin position="6"/>
        <end position="23"/>
    </location>
</feature>
<evidence type="ECO:0000313" key="2">
    <source>
        <dbReference type="EMBL" id="CUQ79298.1"/>
    </source>
</evidence>